<dbReference type="EMBL" id="RXOF01000013">
    <property type="protein sequence ID" value="RTQ47141.1"/>
    <property type="molecule type" value="Genomic_DNA"/>
</dbReference>
<evidence type="ECO:0000313" key="1">
    <source>
        <dbReference type="EMBL" id="RTQ47141.1"/>
    </source>
</evidence>
<protein>
    <submittedName>
        <fullName evidence="1">Uncharacterized protein</fullName>
    </submittedName>
</protein>
<keyword evidence="2" id="KW-1185">Reference proteome</keyword>
<dbReference type="Gene3D" id="2.40.160.20">
    <property type="match status" value="1"/>
</dbReference>
<dbReference type="InterPro" id="IPR011250">
    <property type="entry name" value="OMP/PagP_B-barrel"/>
</dbReference>
<proteinExistence type="predicted"/>
<organism evidence="1 2">
    <name type="scientific">Hymenobacter gummosus</name>
    <dbReference type="NCBI Taxonomy" id="1776032"/>
    <lineage>
        <taxon>Bacteria</taxon>
        <taxon>Pseudomonadati</taxon>
        <taxon>Bacteroidota</taxon>
        <taxon>Cytophagia</taxon>
        <taxon>Cytophagales</taxon>
        <taxon>Hymenobacteraceae</taxon>
        <taxon>Hymenobacter</taxon>
    </lineage>
</organism>
<evidence type="ECO:0000313" key="2">
    <source>
        <dbReference type="Proteomes" id="UP000282184"/>
    </source>
</evidence>
<reference evidence="1 2" key="1">
    <citation type="submission" date="2018-12" db="EMBL/GenBank/DDBJ databases">
        <title>Hymenobacter gummosus sp. nov., isolated from a spring.</title>
        <authorList>
            <person name="Nie L."/>
        </authorList>
    </citation>
    <scope>NUCLEOTIDE SEQUENCE [LARGE SCALE GENOMIC DNA]</scope>
    <source>
        <strain evidence="1 2">KCTC 52166</strain>
    </source>
</reference>
<comment type="caution">
    <text evidence="1">The sequence shown here is derived from an EMBL/GenBank/DDBJ whole genome shotgun (WGS) entry which is preliminary data.</text>
</comment>
<sequence>MPTAPTPGSSWPGCTCARRITPPPGKPCTSRAAWILAASISSWCRSSRKSSPIRRASSSKPRNAGPPPGVPLVSPLPLFVRIAPLLLGAALLAPLAATAQAPRRHYDAQARAFYRGPARLTAGGGATLYIGDLAGLRPGPALNVGTIYTWRPHWAVGGELTWFQLAGTDKVTTRNLSFRGRNLALTAFVRYEPLRDLSWYSATRNQYARVKPFLQAGGGFAIYNPKAYLGPNLPGSDASFLPPERPDYPGTALIAPVGGGLSFYVVPRLWITAQGSYTFTSTDHLDDVSQRANPDRNDGYGLIEVKAEYQF</sequence>
<accession>A0A3S0J7Q6</accession>
<gene>
    <name evidence="1" type="ORF">EJV47_19785</name>
</gene>
<dbReference type="SUPFAM" id="SSF56925">
    <property type="entry name" value="OMPA-like"/>
    <property type="match status" value="1"/>
</dbReference>
<name>A0A3S0J7Q6_9BACT</name>
<dbReference type="OrthoDB" id="940928at2"/>
<dbReference type="Proteomes" id="UP000282184">
    <property type="component" value="Unassembled WGS sequence"/>
</dbReference>
<dbReference type="AlphaFoldDB" id="A0A3S0J7Q6"/>